<feature type="compositionally biased region" description="Basic and acidic residues" evidence="1">
    <location>
        <begin position="1103"/>
        <end position="1114"/>
    </location>
</feature>
<dbReference type="STRING" id="454171.CP488_00511"/>
<reference evidence="4" key="1">
    <citation type="submission" date="2013-03" db="EMBL/GenBank/DDBJ databases">
        <title>Genome sequence of Chthonomonas calidirosea, the first sequenced genome from the Armatimonadetes phylum (formally candidate division OP10).</title>
        <authorList>
            <person name="Lee K.C.Y."/>
            <person name="Morgan X.C."/>
            <person name="Dunfield P.F."/>
            <person name="Tamas I."/>
            <person name="Houghton K.M."/>
            <person name="Vyssotski M."/>
            <person name="Ryan J.L.J."/>
            <person name="Lagutin K."/>
            <person name="McDonald I.R."/>
            <person name="Stott M.B."/>
        </authorList>
    </citation>
    <scope>NUCLEOTIDE SEQUENCE [LARGE SCALE GENOMIC DNA]</scope>
    <source>
        <strain evidence="4">DSM 23976 / ICMP 18418 / T49</strain>
    </source>
</reference>
<dbReference type="Proteomes" id="UP000014227">
    <property type="component" value="Chromosome I"/>
</dbReference>
<feature type="compositionally biased region" description="Low complexity" evidence="1">
    <location>
        <begin position="827"/>
        <end position="845"/>
    </location>
</feature>
<name>S0EXE9_CHTCT</name>
<dbReference type="eggNOG" id="COG1511">
    <property type="taxonomic scope" value="Bacteria"/>
</dbReference>
<feature type="transmembrane region" description="Helical" evidence="2">
    <location>
        <begin position="153"/>
        <end position="180"/>
    </location>
</feature>
<feature type="region of interest" description="Disordered" evidence="1">
    <location>
        <begin position="762"/>
        <end position="920"/>
    </location>
</feature>
<evidence type="ECO:0000256" key="2">
    <source>
        <dbReference type="SAM" id="Phobius"/>
    </source>
</evidence>
<feature type="compositionally biased region" description="Low complexity" evidence="1">
    <location>
        <begin position="855"/>
        <end position="920"/>
    </location>
</feature>
<feature type="compositionally biased region" description="Low complexity" evidence="1">
    <location>
        <begin position="1171"/>
        <end position="1182"/>
    </location>
</feature>
<sequence>METPNNLLQAKLQAARTRHRLLTGLAGLFWTLSLSILFVLIGFYVDRAITLSYIGRVVWHDLLIALALLSLAITLVAALLRKLPDTQLAVRVERRFPVFAERLLTSLSLMPALASDAAGFSPTLAQSLLHETHQIAADLDFRKAINTAPLQRAALVAFACLLLLLLHILLAGQAFGVWILRLSYPKQDIAPFAATRLQVLPEKTLLPEGASTWITVKTWGKPATQCTLRIHRQTDPPDVWQTIALDKPASIQTAGSLKSSLFRYRLAHLTQSVSLMALANDGRSNTRDITVVPLPTVVNVRLRIQFPAYTHRPTQIISAPTGSFTALKGSHIQVSATTNTPLRSALCYFNGVPSLWHINGKTLSGAFNVMQNSTYRFILTDQHGFTNPNSPLYTIRVERDQPPSVQILRPATDLELVPNGSLPLVAHASDDFGIDHMDLNYQKAHQDPTQLSTAVPKGLPFHQLRLPGPTGTPSADIRLRWHLESIRPQVGDVITYNVSATDNDAVDGPHTAYSLSYHIHIVSLPEMQQRLKEALDEEQHALEELRRTQNEAQQQTQQARLRPDADRIARASQTQMAAAEQARSLAQEVQNLTQQLQNNEMATPSELNRRQQAVDALQAQANQKMPSTAQTLQQAESAKSPQRLNDLNQAGQQQNSIQKDLDRIQQLLSRTPSADQLAQKAASLAQQQQQLADSSRAIAEDLRSSNKTMAPEDKMGLQVERQQQAQVNKATQQLEQQLQRAAQSAQERGDQQTAQALKQAEEALKQGQVQSNQQQAQQNLQRNNPQNAAPHQDRAAQALQKAAEEAQQAAGQQNQMTSAEQLEQEAQRLQELAQQQQHVANQIQQHPNSSQSHALSRQEQQIQRQAQQAQNSLQGVPQAQQNLQNAQQNLQQSGQQLQQNRPQQAQSPANQAAQDLQKAAQNAKRAAQQLRQIQAAQQLAEKVQELAQLQHGLLDTTRRLDKTAQQGNLDSNDMRERRQVGARQEEAENQANELAGKFPSPAFQRAMRMAAGQMDKASKNLNQDEPNTGASTQQAQENAARTLDAIAKALQMQAQNSSGQQQADQQNSQEAANAAQQDEMAETLGELMLGRSLQNQLRQETGQLDRERDQRPDRSLTPQQQQQAEHLDRGQQMTQEITNEAAQHLQQMPDAQRAAQQAGQHMQRAEQQLSQKQTGRPTQQQQDLALHSLDQAIQQVQQALQQQQQQQQAMQQAMQGAPRPMQRPGSQPQIQPFTRLEGVQRGALLSPNMLASKPSLDPRAQRALQQGRREKIPPEFQDFVYRYYESLAEKKGK</sequence>
<feature type="region of interest" description="Disordered" evidence="1">
    <location>
        <begin position="1098"/>
        <end position="1132"/>
    </location>
</feature>
<proteinExistence type="predicted"/>
<feature type="compositionally biased region" description="Low complexity" evidence="1">
    <location>
        <begin position="795"/>
        <end position="821"/>
    </location>
</feature>
<dbReference type="HOGENOM" id="CLU_262037_0_0_0"/>
<protein>
    <recommendedName>
        <fullName evidence="5">DUF4175 family protein</fullName>
    </recommendedName>
</protein>
<feature type="region of interest" description="Disordered" evidence="1">
    <location>
        <begin position="1052"/>
        <end position="1078"/>
    </location>
</feature>
<dbReference type="OrthoDB" id="221248at2"/>
<feature type="compositionally biased region" description="Low complexity" evidence="1">
    <location>
        <begin position="722"/>
        <end position="732"/>
    </location>
</feature>
<feature type="compositionally biased region" description="Polar residues" evidence="1">
    <location>
        <begin position="1019"/>
        <end position="1038"/>
    </location>
</feature>
<feature type="region of interest" description="Disordered" evidence="1">
    <location>
        <begin position="1249"/>
        <end position="1271"/>
    </location>
</feature>
<evidence type="ECO:0000313" key="4">
    <source>
        <dbReference type="Proteomes" id="UP000014227"/>
    </source>
</evidence>
<keyword evidence="2" id="KW-0472">Membrane</keyword>
<feature type="transmembrane region" description="Helical" evidence="2">
    <location>
        <begin position="57"/>
        <end position="80"/>
    </location>
</feature>
<feature type="region of interest" description="Disordered" evidence="1">
    <location>
        <begin position="619"/>
        <end position="642"/>
    </location>
</feature>
<feature type="region of interest" description="Disordered" evidence="1">
    <location>
        <begin position="963"/>
        <end position="1038"/>
    </location>
</feature>
<organism evidence="3 4">
    <name type="scientific">Chthonomonas calidirosea (strain DSM 23976 / ICMP 18418 / T49)</name>
    <dbReference type="NCBI Taxonomy" id="1303518"/>
    <lineage>
        <taxon>Bacteria</taxon>
        <taxon>Bacillati</taxon>
        <taxon>Armatimonadota</taxon>
        <taxon>Chthonomonadia</taxon>
        <taxon>Chthonomonadales</taxon>
        <taxon>Chthonomonadaceae</taxon>
        <taxon>Chthonomonas</taxon>
    </lineage>
</organism>
<evidence type="ECO:0000256" key="1">
    <source>
        <dbReference type="SAM" id="MobiDB-lite"/>
    </source>
</evidence>
<keyword evidence="2" id="KW-0812">Transmembrane</keyword>
<feature type="transmembrane region" description="Helical" evidence="2">
    <location>
        <begin position="21"/>
        <end position="45"/>
    </location>
</feature>
<feature type="region of interest" description="Disordered" evidence="1">
    <location>
        <begin position="1207"/>
        <end position="1230"/>
    </location>
</feature>
<feature type="compositionally biased region" description="Polar residues" evidence="1">
    <location>
        <begin position="1154"/>
        <end position="1170"/>
    </location>
</feature>
<keyword evidence="4" id="KW-1185">Reference proteome</keyword>
<gene>
    <name evidence="3" type="ORF">CCALI_00642</name>
</gene>
<feature type="compositionally biased region" description="Basic and acidic residues" evidence="1">
    <location>
        <begin position="706"/>
        <end position="715"/>
    </location>
</feature>
<feature type="region of interest" description="Disordered" evidence="1">
    <location>
        <begin position="1144"/>
        <end position="1182"/>
    </location>
</feature>
<dbReference type="KEGG" id="ccz:CCALI_00642"/>
<dbReference type="PATRIC" id="fig|1303518.3.peg.647"/>
<keyword evidence="2" id="KW-1133">Transmembrane helix</keyword>
<feature type="compositionally biased region" description="Basic and acidic residues" evidence="1">
    <location>
        <begin position="972"/>
        <end position="986"/>
    </location>
</feature>
<feature type="compositionally biased region" description="Low complexity" evidence="1">
    <location>
        <begin position="766"/>
        <end position="787"/>
    </location>
</feature>
<feature type="compositionally biased region" description="Low complexity" evidence="1">
    <location>
        <begin position="550"/>
        <end position="560"/>
    </location>
</feature>
<evidence type="ECO:0008006" key="5">
    <source>
        <dbReference type="Google" id="ProtNLM"/>
    </source>
</evidence>
<evidence type="ECO:0000313" key="3">
    <source>
        <dbReference type="EMBL" id="CCW34468.1"/>
    </source>
</evidence>
<dbReference type="EMBL" id="HF951689">
    <property type="protein sequence ID" value="CCW34468.1"/>
    <property type="molecule type" value="Genomic_DNA"/>
</dbReference>
<feature type="region of interest" description="Disordered" evidence="1">
    <location>
        <begin position="706"/>
        <end position="732"/>
    </location>
</feature>
<dbReference type="InParanoid" id="S0EXE9"/>
<dbReference type="RefSeq" id="WP_016482030.1">
    <property type="nucleotide sequence ID" value="NC_021487.1"/>
</dbReference>
<feature type="region of interest" description="Disordered" evidence="1">
    <location>
        <begin position="547"/>
        <end position="566"/>
    </location>
</feature>
<accession>S0EXE9</accession>